<reference evidence="3 4" key="1">
    <citation type="journal article" date="2021" name="Hortic Res">
        <title>The domestication of Cucurbita argyrosperma as revealed by the genome of its wild relative.</title>
        <authorList>
            <person name="Barrera-Redondo J."/>
            <person name="Sanchez-de la Vega G."/>
            <person name="Aguirre-Liguori J.A."/>
            <person name="Castellanos-Morales G."/>
            <person name="Gutierrez-Guerrero Y.T."/>
            <person name="Aguirre-Dugua X."/>
            <person name="Aguirre-Planter E."/>
            <person name="Tenaillon M.I."/>
            <person name="Lira-Saade R."/>
            <person name="Eguiarte L.E."/>
        </authorList>
    </citation>
    <scope>NUCLEOTIDE SEQUENCE [LARGE SCALE GENOMIC DNA]</scope>
    <source>
        <strain evidence="3">JBR-2021</strain>
    </source>
</reference>
<accession>A0AAV6MBZ4</accession>
<organism evidence="3 4">
    <name type="scientific">Cucurbita argyrosperma subsp. sororia</name>
    <dbReference type="NCBI Taxonomy" id="37648"/>
    <lineage>
        <taxon>Eukaryota</taxon>
        <taxon>Viridiplantae</taxon>
        <taxon>Streptophyta</taxon>
        <taxon>Embryophyta</taxon>
        <taxon>Tracheophyta</taxon>
        <taxon>Spermatophyta</taxon>
        <taxon>Magnoliopsida</taxon>
        <taxon>eudicotyledons</taxon>
        <taxon>Gunneridae</taxon>
        <taxon>Pentapetalae</taxon>
        <taxon>rosids</taxon>
        <taxon>fabids</taxon>
        <taxon>Cucurbitales</taxon>
        <taxon>Cucurbitaceae</taxon>
        <taxon>Cucurbiteae</taxon>
        <taxon>Cucurbita</taxon>
    </lineage>
</organism>
<protein>
    <submittedName>
        <fullName evidence="3">LOB domain-containing protein 27</fullName>
    </submittedName>
</protein>
<dbReference type="PANTHER" id="PTHR31301:SF21">
    <property type="entry name" value="LOB DOMAIN-CONTAINING PROTEIN 27-RELATED"/>
    <property type="match status" value="1"/>
</dbReference>
<evidence type="ECO:0000313" key="3">
    <source>
        <dbReference type="EMBL" id="KAG6578600.1"/>
    </source>
</evidence>
<dbReference type="PROSITE" id="PS50891">
    <property type="entry name" value="LOB"/>
    <property type="match status" value="1"/>
</dbReference>
<name>A0AAV6MBZ4_9ROSI</name>
<dbReference type="PANTHER" id="PTHR31301">
    <property type="entry name" value="LOB DOMAIN-CONTAINING PROTEIN 4-RELATED"/>
    <property type="match status" value="1"/>
</dbReference>
<comment type="similarity">
    <text evidence="1">Belongs to the LOB domain-containing protein family.</text>
</comment>
<dbReference type="Pfam" id="PF03195">
    <property type="entry name" value="LOB"/>
    <property type="match status" value="1"/>
</dbReference>
<feature type="non-terminal residue" evidence="3">
    <location>
        <position position="1"/>
    </location>
</feature>
<sequence length="474" mass="52677">MNRRNFKAVFTKSFGSETFSSLNRTVPLAITTRPPHPLMSSKLPAQPTTILVSISIVWALIMTIKGGTSQACAACKYQRRRCSKDCALAPYFPADQPKMFQNAHRLFGVCNIMKILRQVHASQKDETMTSIIYESNMRARFPVHGCCGVLWQLHYQIQQVAEELRQVRTRLAMFKDQFIPPNIGIAEGNFGSNDMVYPIYTQQQQQQLQQYNSGLLVNQATDGNDLLFGNVNSGGIYLDNDDNNGLMLKDLRIQQHYNDNYGINISNVDSMLMQSNLIPTTVQGYPLQQEMEISHDYDEIPFDTIADDRQSYIESKEACDSSAESTFKDVSEASAEYVSRSDLKNAAACFSLTIGVPLADAALGMVLACHWGRGIGHGVGVALVDAALAAQICSFGLAGVNETISVASRQLHHMADAAWLLGNCITWLMQRGFSPTASHGWFCSVASRQLHHSVLVLVSRSQPVFFWDILKAHF</sequence>
<dbReference type="InterPro" id="IPR004883">
    <property type="entry name" value="LOB"/>
</dbReference>
<evidence type="ECO:0000313" key="4">
    <source>
        <dbReference type="Proteomes" id="UP000685013"/>
    </source>
</evidence>
<dbReference type="EMBL" id="JAGKQH010000015">
    <property type="protein sequence ID" value="KAG6578600.1"/>
    <property type="molecule type" value="Genomic_DNA"/>
</dbReference>
<keyword evidence="4" id="KW-1185">Reference proteome</keyword>
<proteinExistence type="inferred from homology"/>
<evidence type="ECO:0000259" key="2">
    <source>
        <dbReference type="PROSITE" id="PS50891"/>
    </source>
</evidence>
<comment type="caution">
    <text evidence="3">The sequence shown here is derived from an EMBL/GenBank/DDBJ whole genome shotgun (WGS) entry which is preliminary data.</text>
</comment>
<evidence type="ECO:0000256" key="1">
    <source>
        <dbReference type="ARBA" id="ARBA00005474"/>
    </source>
</evidence>
<gene>
    <name evidence="3" type="primary">LBD27</name>
    <name evidence="3" type="ORF">SDJN03_23048</name>
</gene>
<feature type="domain" description="LOB" evidence="2">
    <location>
        <begin position="70"/>
        <end position="171"/>
    </location>
</feature>
<dbReference type="AlphaFoldDB" id="A0AAV6MBZ4"/>
<dbReference type="Proteomes" id="UP000685013">
    <property type="component" value="Chromosome 15"/>
</dbReference>